<evidence type="ECO:0000313" key="2">
    <source>
        <dbReference type="EMBL" id="KAF9590479.1"/>
    </source>
</evidence>
<dbReference type="OrthoDB" id="1717591at2759"/>
<keyword evidence="3" id="KW-1185">Reference proteome</keyword>
<gene>
    <name evidence="2" type="ORF">IFM89_035356</name>
</gene>
<organism evidence="2 3">
    <name type="scientific">Coptis chinensis</name>
    <dbReference type="NCBI Taxonomy" id="261450"/>
    <lineage>
        <taxon>Eukaryota</taxon>
        <taxon>Viridiplantae</taxon>
        <taxon>Streptophyta</taxon>
        <taxon>Embryophyta</taxon>
        <taxon>Tracheophyta</taxon>
        <taxon>Spermatophyta</taxon>
        <taxon>Magnoliopsida</taxon>
        <taxon>Ranunculales</taxon>
        <taxon>Ranunculaceae</taxon>
        <taxon>Coptidoideae</taxon>
        <taxon>Coptis</taxon>
    </lineage>
</organism>
<dbReference type="AlphaFoldDB" id="A0A835H189"/>
<proteinExistence type="predicted"/>
<accession>A0A835H189</accession>
<feature type="region of interest" description="Disordered" evidence="1">
    <location>
        <begin position="26"/>
        <end position="45"/>
    </location>
</feature>
<evidence type="ECO:0000256" key="1">
    <source>
        <dbReference type="SAM" id="MobiDB-lite"/>
    </source>
</evidence>
<comment type="caution">
    <text evidence="2">The sequence shown here is derived from an EMBL/GenBank/DDBJ whole genome shotgun (WGS) entry which is preliminary data.</text>
</comment>
<feature type="non-terminal residue" evidence="2">
    <location>
        <position position="161"/>
    </location>
</feature>
<name>A0A835H189_9MAGN</name>
<evidence type="ECO:0000313" key="3">
    <source>
        <dbReference type="Proteomes" id="UP000631114"/>
    </source>
</evidence>
<reference evidence="2 3" key="1">
    <citation type="submission" date="2020-10" db="EMBL/GenBank/DDBJ databases">
        <title>The Coptis chinensis genome and diversification of protoberbering-type alkaloids.</title>
        <authorList>
            <person name="Wang B."/>
            <person name="Shu S."/>
            <person name="Song C."/>
            <person name="Liu Y."/>
        </authorList>
    </citation>
    <scope>NUCLEOTIDE SEQUENCE [LARGE SCALE GENOMIC DNA]</scope>
    <source>
        <strain evidence="2">HL-2020</strain>
        <tissue evidence="2">Leaf</tissue>
    </source>
</reference>
<protein>
    <submittedName>
        <fullName evidence="2">Uncharacterized protein</fullName>
    </submittedName>
</protein>
<sequence>RTIIFVFVFCIESTFESQLKKKTKTETARPDILRKPRRPSRKASSTTNIVDDLTSIFGGNLVDFTLSLVLRDLENSRTLRGKLKKDEERDWIATNVHRSARSVEISFSLFVCVYDYLYLSSYKFFYGVSVLKQKHWQKRMSVTDQTRRDRRERHILTLPSN</sequence>
<dbReference type="Proteomes" id="UP000631114">
    <property type="component" value="Unassembled WGS sequence"/>
</dbReference>
<dbReference type="EMBL" id="JADFTS010000009">
    <property type="protein sequence ID" value="KAF9590479.1"/>
    <property type="molecule type" value="Genomic_DNA"/>
</dbReference>